<dbReference type="PANTHER" id="PTHR47737">
    <property type="entry name" value="GLYCINE BETAINE/PROLINE BETAINE TRANSPORT SYSTEM PERMEASE PROTEIN PROW"/>
    <property type="match status" value="1"/>
</dbReference>
<evidence type="ECO:0000256" key="6">
    <source>
        <dbReference type="ARBA" id="ARBA00023136"/>
    </source>
</evidence>
<feature type="transmembrane region" description="Helical" evidence="9">
    <location>
        <begin position="135"/>
        <end position="162"/>
    </location>
</feature>
<proteinExistence type="inferred from homology"/>
<dbReference type="GO" id="GO:0015871">
    <property type="term" value="P:choline transport"/>
    <property type="evidence" value="ECO:0007669"/>
    <property type="project" value="TreeGrafter"/>
</dbReference>
<dbReference type="GO" id="GO:0015226">
    <property type="term" value="F:carnitine transmembrane transporter activity"/>
    <property type="evidence" value="ECO:0007669"/>
    <property type="project" value="TreeGrafter"/>
</dbReference>
<dbReference type="GO" id="GO:0031460">
    <property type="term" value="P:glycine betaine transport"/>
    <property type="evidence" value="ECO:0007669"/>
    <property type="project" value="TreeGrafter"/>
</dbReference>
<evidence type="ECO:0000256" key="1">
    <source>
        <dbReference type="ARBA" id="ARBA00004651"/>
    </source>
</evidence>
<evidence type="ECO:0000313" key="12">
    <source>
        <dbReference type="Proteomes" id="UP000278288"/>
    </source>
</evidence>
<dbReference type="RefSeq" id="WP_123859271.1">
    <property type="nucleotide sequence ID" value="NZ_CP033923.1"/>
</dbReference>
<keyword evidence="6 9" id="KW-0472">Membrane</keyword>
<dbReference type="CDD" id="cd06261">
    <property type="entry name" value="TM_PBP2"/>
    <property type="match status" value="1"/>
</dbReference>
<dbReference type="InterPro" id="IPR007210">
    <property type="entry name" value="ABC_Gly_betaine_transp_sub-bd"/>
</dbReference>
<evidence type="ECO:0000256" key="2">
    <source>
        <dbReference type="ARBA" id="ARBA00022448"/>
    </source>
</evidence>
<reference evidence="11 12" key="1">
    <citation type="submission" date="2018-11" db="EMBL/GenBank/DDBJ databases">
        <title>Proposal to divide the Flavobacteriaceae and reorganize its genera based on Amino Acid Identity values calculated from whole genome sequences.</title>
        <authorList>
            <person name="Nicholson A.C."/>
            <person name="Gulvik C.A."/>
            <person name="Whitney A.M."/>
            <person name="Humrighouse B.W."/>
            <person name="Bell M."/>
            <person name="Holmes B."/>
            <person name="Steigerwalt A.G."/>
            <person name="Villarma A."/>
            <person name="Sheth M."/>
            <person name="Batra D."/>
            <person name="Pryor J."/>
            <person name="Bernardet J.-F."/>
            <person name="Hugo C."/>
            <person name="Kampfer P."/>
            <person name="Newman J."/>
            <person name="McQuiston J.R."/>
        </authorList>
    </citation>
    <scope>NUCLEOTIDE SEQUENCE [LARGE SCALE GENOMIC DNA]</scope>
    <source>
        <strain evidence="11 12">G0041</strain>
    </source>
</reference>
<comment type="subcellular location">
    <subcellularLocation>
        <location evidence="1 9">Cell membrane</location>
        <topology evidence="1 9">Multi-pass membrane protein</topology>
    </subcellularLocation>
</comment>
<evidence type="ECO:0000256" key="5">
    <source>
        <dbReference type="ARBA" id="ARBA00022989"/>
    </source>
</evidence>
<dbReference type="Gene3D" id="3.40.190.100">
    <property type="entry name" value="Glycine betaine-binding periplasmic protein, domain 2"/>
    <property type="match status" value="1"/>
</dbReference>
<dbReference type="KEGG" id="cnk:EG343_19185"/>
<protein>
    <submittedName>
        <fullName evidence="11">ABC transporter permease subunit</fullName>
    </submittedName>
</protein>
<feature type="transmembrane region" description="Helical" evidence="9">
    <location>
        <begin position="42"/>
        <end position="61"/>
    </location>
</feature>
<dbReference type="SUPFAM" id="SSF53850">
    <property type="entry name" value="Periplasmic binding protein-like II"/>
    <property type="match status" value="1"/>
</dbReference>
<dbReference type="InterPro" id="IPR000515">
    <property type="entry name" value="MetI-like"/>
</dbReference>
<feature type="transmembrane region" description="Helical" evidence="9">
    <location>
        <begin position="214"/>
        <end position="234"/>
    </location>
</feature>
<keyword evidence="2 9" id="KW-0813">Transport</keyword>
<keyword evidence="5 9" id="KW-1133">Transmembrane helix</keyword>
<dbReference type="FunFam" id="1.10.3720.10:FF:000001">
    <property type="entry name" value="Glycine betaine ABC transporter, permease"/>
    <property type="match status" value="1"/>
</dbReference>
<dbReference type="Gene3D" id="3.40.190.10">
    <property type="entry name" value="Periplasmic binding protein-like II"/>
    <property type="match status" value="1"/>
</dbReference>
<dbReference type="PROSITE" id="PS50928">
    <property type="entry name" value="ABC_TM1"/>
    <property type="match status" value="1"/>
</dbReference>
<dbReference type="Proteomes" id="UP000278288">
    <property type="component" value="Chromosome"/>
</dbReference>
<dbReference type="SUPFAM" id="SSF161098">
    <property type="entry name" value="MetI-like"/>
    <property type="match status" value="1"/>
</dbReference>
<evidence type="ECO:0000256" key="8">
    <source>
        <dbReference type="ARBA" id="ARBA00035652"/>
    </source>
</evidence>
<comment type="similarity">
    <text evidence="9">Belongs to the binding-protein-dependent transport system permease family.</text>
</comment>
<keyword evidence="4 9" id="KW-0812">Transmembrane</keyword>
<feature type="transmembrane region" description="Helical" evidence="9">
    <location>
        <begin position="246"/>
        <end position="262"/>
    </location>
</feature>
<dbReference type="AlphaFoldDB" id="A0AAD0YR34"/>
<gene>
    <name evidence="11" type="ORF">EG343_19185</name>
</gene>
<dbReference type="GO" id="GO:0043190">
    <property type="term" value="C:ATP-binding cassette (ABC) transporter complex"/>
    <property type="evidence" value="ECO:0007669"/>
    <property type="project" value="InterPro"/>
</dbReference>
<dbReference type="CDD" id="cd13639">
    <property type="entry name" value="PBP2_OpuAC_like"/>
    <property type="match status" value="1"/>
</dbReference>
<dbReference type="Gene3D" id="1.10.3720.10">
    <property type="entry name" value="MetI-like"/>
    <property type="match status" value="1"/>
</dbReference>
<feature type="domain" description="ABC transmembrane type-1" evidence="10">
    <location>
        <begin position="88"/>
        <end position="264"/>
    </location>
</feature>
<accession>A0AAD0YR34</accession>
<evidence type="ECO:0000256" key="7">
    <source>
        <dbReference type="ARBA" id="ARBA00035642"/>
    </source>
</evidence>
<evidence type="ECO:0000313" key="11">
    <source>
        <dbReference type="EMBL" id="AZA92573.1"/>
    </source>
</evidence>
<dbReference type="Pfam" id="PF00528">
    <property type="entry name" value="BPD_transp_1"/>
    <property type="match status" value="1"/>
</dbReference>
<dbReference type="Pfam" id="PF04069">
    <property type="entry name" value="OpuAC"/>
    <property type="match status" value="1"/>
</dbReference>
<organism evidence="11 12">
    <name type="scientific">Chryseobacterium nakagawai</name>
    <dbReference type="NCBI Taxonomy" id="1241982"/>
    <lineage>
        <taxon>Bacteria</taxon>
        <taxon>Pseudomonadati</taxon>
        <taxon>Bacteroidota</taxon>
        <taxon>Flavobacteriia</taxon>
        <taxon>Flavobacteriales</taxon>
        <taxon>Weeksellaceae</taxon>
        <taxon>Chryseobacterium group</taxon>
        <taxon>Chryseobacterium</taxon>
    </lineage>
</organism>
<name>A0AAD0YR34_CHRNA</name>
<evidence type="ECO:0000259" key="10">
    <source>
        <dbReference type="PROSITE" id="PS50928"/>
    </source>
</evidence>
<evidence type="ECO:0000256" key="4">
    <source>
        <dbReference type="ARBA" id="ARBA00022692"/>
    </source>
</evidence>
<evidence type="ECO:0000256" key="9">
    <source>
        <dbReference type="RuleBase" id="RU363032"/>
    </source>
</evidence>
<dbReference type="InterPro" id="IPR035906">
    <property type="entry name" value="MetI-like_sf"/>
</dbReference>
<dbReference type="EMBL" id="CP033923">
    <property type="protein sequence ID" value="AZA92573.1"/>
    <property type="molecule type" value="Genomic_DNA"/>
</dbReference>
<dbReference type="GO" id="GO:0005275">
    <property type="term" value="F:amine transmembrane transporter activity"/>
    <property type="evidence" value="ECO:0007669"/>
    <property type="project" value="TreeGrafter"/>
</dbReference>
<sequence>MNKIIDIGQYVETAINWLTENGKPVFDVIKHVGNASIMGIEWVLINTPFYVIILFITLLALWKAGKGIAIVTAAGLSLIFLMGLWKETMETLALIFVATITALILSIPLGILAAKNKIAAKIIRPLLDLMQTMPAFVYLIPAVLFFSIGKVPGAFATIIFAMPPAVRLTTLGIESVPKDIVEAARAFGATNRQILFKVELPLAMKTILTGINQTILLSLSMVVIAGMIAAGGLGEKVLEGINKMKQLKYLFFPILMILFGSLNSCGNIKNSKYITIGMVDGWAEDVAMTHIAKAILDQQGYHVIIQKASTDMILASMNNEDTDLFMGVWLPYTHAKKLAKFPGLTHLGTNYNNGRIGLVVPEYVSIQSIEELNQHQEQFNHRIIGIEKGAGLTTGTDKAIVDYKLDYQQINSSTIAMITELQNAIQRKQWIVVTGWQPHWMFGKMKLKFLDDPKKIYGEAEQIKTYARKSFSTDHPELAAFFSNLHFDDETMSDLLIQMEQSKNKEATAQKWVEEHSELVNTWLDKK</sequence>
<comment type="similarity">
    <text evidence="7">In the C-terminal section; belongs to the OsmX family.</text>
</comment>
<dbReference type="PANTHER" id="PTHR47737:SF1">
    <property type="entry name" value="GLYCINE BETAINE_PROLINE BETAINE TRANSPORT SYSTEM PERMEASE PROTEIN PROW"/>
    <property type="match status" value="1"/>
</dbReference>
<feature type="transmembrane region" description="Helical" evidence="9">
    <location>
        <begin position="91"/>
        <end position="114"/>
    </location>
</feature>
<keyword evidence="3" id="KW-1003">Cell membrane</keyword>
<feature type="transmembrane region" description="Helical" evidence="9">
    <location>
        <begin position="68"/>
        <end position="85"/>
    </location>
</feature>
<evidence type="ECO:0000256" key="3">
    <source>
        <dbReference type="ARBA" id="ARBA00022475"/>
    </source>
</evidence>
<comment type="similarity">
    <text evidence="8">In the N-terminal section; belongs to the binding-protein-dependent transport system permease family.</text>
</comment>
<keyword evidence="12" id="KW-1185">Reference proteome</keyword>